<dbReference type="Gene3D" id="3.40.50.2020">
    <property type="match status" value="1"/>
</dbReference>
<dbReference type="GO" id="GO:0016757">
    <property type="term" value="F:glycosyltransferase activity"/>
    <property type="evidence" value="ECO:0007669"/>
    <property type="project" value="UniProtKB-KW"/>
</dbReference>
<dbReference type="CDD" id="cd06223">
    <property type="entry name" value="PRTases_typeI"/>
    <property type="match status" value="1"/>
</dbReference>
<name>A0ABV2BVB9_9GAMM</name>
<evidence type="ECO:0000313" key="1">
    <source>
        <dbReference type="EMBL" id="MET1255900.1"/>
    </source>
</evidence>
<dbReference type="Proteomes" id="UP001548189">
    <property type="component" value="Unassembled WGS sequence"/>
</dbReference>
<dbReference type="InterPro" id="IPR050408">
    <property type="entry name" value="HGPRT"/>
</dbReference>
<keyword evidence="1" id="KW-0328">Glycosyltransferase</keyword>
<keyword evidence="1" id="KW-0808">Transferase</keyword>
<protein>
    <submittedName>
        <fullName evidence="1">Hypoxanthine-guanine phosphoribosyltransferase</fullName>
        <ecNumber evidence="1">2.4.2.8</ecNumber>
    </submittedName>
</protein>
<dbReference type="NCBIfam" id="NF006605">
    <property type="entry name" value="PRK09162.1"/>
    <property type="match status" value="1"/>
</dbReference>
<organism evidence="1 2">
    <name type="scientific">Aliikangiella maris</name>
    <dbReference type="NCBI Taxonomy" id="3162458"/>
    <lineage>
        <taxon>Bacteria</taxon>
        <taxon>Pseudomonadati</taxon>
        <taxon>Pseudomonadota</taxon>
        <taxon>Gammaproteobacteria</taxon>
        <taxon>Oceanospirillales</taxon>
        <taxon>Pleioneaceae</taxon>
        <taxon>Aliikangiella</taxon>
    </lineage>
</organism>
<accession>A0ABV2BVB9</accession>
<evidence type="ECO:0000313" key="2">
    <source>
        <dbReference type="Proteomes" id="UP001548189"/>
    </source>
</evidence>
<dbReference type="PANTHER" id="PTHR43340">
    <property type="entry name" value="HYPOXANTHINE-GUANINE PHOSPHORIBOSYLTRANSFERASE"/>
    <property type="match status" value="1"/>
</dbReference>
<keyword evidence="2" id="KW-1185">Reference proteome</keyword>
<sequence length="186" mass="21352">MSTQLQRLNQVKADAILLHDKVKIDSALARLSEFLTQDYADKDPVFLVVMNGGFIFAGNLLPKLNFPLQIDYCHATRYRGDTQGSQLEWKVEPHTNLANRHVVIVDDILDEGHTLNAIIQDCIKRQAASVKTLVLVEKIHERKAVHNMKADYCELTTPDEYVFGYGMDYNHYWRNCEAIYILNQPC</sequence>
<proteinExistence type="predicted"/>
<dbReference type="InterPro" id="IPR000836">
    <property type="entry name" value="PRTase_dom"/>
</dbReference>
<comment type="caution">
    <text evidence="1">The sequence shown here is derived from an EMBL/GenBank/DDBJ whole genome shotgun (WGS) entry which is preliminary data.</text>
</comment>
<dbReference type="EC" id="2.4.2.8" evidence="1"/>
<gene>
    <name evidence="1" type="ORF">ABVT43_12240</name>
</gene>
<dbReference type="SUPFAM" id="SSF53271">
    <property type="entry name" value="PRTase-like"/>
    <property type="match status" value="1"/>
</dbReference>
<dbReference type="Pfam" id="PF00156">
    <property type="entry name" value="Pribosyltran"/>
    <property type="match status" value="1"/>
</dbReference>
<dbReference type="PANTHER" id="PTHR43340:SF1">
    <property type="entry name" value="HYPOXANTHINE PHOSPHORIBOSYLTRANSFERASE"/>
    <property type="match status" value="1"/>
</dbReference>
<dbReference type="InterPro" id="IPR029057">
    <property type="entry name" value="PRTase-like"/>
</dbReference>
<dbReference type="EMBL" id="JBEVCJ010000014">
    <property type="protein sequence ID" value="MET1255900.1"/>
    <property type="molecule type" value="Genomic_DNA"/>
</dbReference>
<reference evidence="1 2" key="1">
    <citation type="submission" date="2024-06" db="EMBL/GenBank/DDBJ databases">
        <authorList>
            <person name="Li F."/>
        </authorList>
    </citation>
    <scope>NUCLEOTIDE SEQUENCE [LARGE SCALE GENOMIC DNA]</scope>
    <source>
        <strain evidence="1 2">GXAS 311</strain>
    </source>
</reference>